<keyword evidence="6" id="KW-0808">Transferase</keyword>
<evidence type="ECO:0000256" key="5">
    <source>
        <dbReference type="ARBA" id="ARBA00022553"/>
    </source>
</evidence>
<evidence type="ECO:0000256" key="4">
    <source>
        <dbReference type="ARBA" id="ARBA00022475"/>
    </source>
</evidence>
<keyword evidence="13" id="KW-1133">Transmembrane helix</keyword>
<dbReference type="PANTHER" id="PTHR43711">
    <property type="entry name" value="TWO-COMPONENT HISTIDINE KINASE"/>
    <property type="match status" value="1"/>
</dbReference>
<evidence type="ECO:0000256" key="3">
    <source>
        <dbReference type="ARBA" id="ARBA00012438"/>
    </source>
</evidence>
<dbReference type="Gene3D" id="3.30.565.10">
    <property type="entry name" value="Histidine kinase-like ATPase, C-terminal domain"/>
    <property type="match status" value="1"/>
</dbReference>
<keyword evidence="17" id="KW-1185">Reference proteome</keyword>
<evidence type="ECO:0000256" key="12">
    <source>
        <dbReference type="SAM" id="Coils"/>
    </source>
</evidence>
<dbReference type="Gene3D" id="6.10.340.10">
    <property type="match status" value="1"/>
</dbReference>
<organism evidence="16 17">
    <name type="scientific">Paenibacillus aceti</name>
    <dbReference type="NCBI Taxonomy" id="1820010"/>
    <lineage>
        <taxon>Bacteria</taxon>
        <taxon>Bacillati</taxon>
        <taxon>Bacillota</taxon>
        <taxon>Bacilli</taxon>
        <taxon>Bacillales</taxon>
        <taxon>Paenibacillaceae</taxon>
        <taxon>Paenibacillus</taxon>
    </lineage>
</organism>
<comment type="catalytic activity">
    <reaction evidence="1">
        <text>ATP + protein L-histidine = ADP + protein N-phospho-L-histidine.</text>
        <dbReference type="EC" id="2.7.13.3"/>
    </reaction>
</comment>
<dbReference type="Pfam" id="PF00672">
    <property type="entry name" value="HAMP"/>
    <property type="match status" value="1"/>
</dbReference>
<dbReference type="SMART" id="SM00304">
    <property type="entry name" value="HAMP"/>
    <property type="match status" value="1"/>
</dbReference>
<sequence>MQPEQSMIRNKLGMKLGLVIIAVFIIVLSTLGFTIDRMFTNFYNTEMSIEVDELATHFAMMAESPDAPTEQMLLKFADFSNVSIFYVNEQGQVQAYSGADELAGASFIEQTDVSAIFSGQTVRLKYEAASGNRYIITAKPIIDQRTEDNQIQSALYVLSSSKHMDDSIVAMRKLLVLSGVGAFLLALGITWIIAHLLSKPLVQMQQATRKIAVGELETRLEIPRNDEIGSLAAAINNLAEELQQYRDTRQEFFANISHELRTPITYLEGYSKVIKEGLYSTEEERDQYLDVLHQEAKRLQHLVDDLFELSKMEEGKVSLSLEWVDLAEVIDNAVQKVDLKARDKGLTLTASLNRGSAWIYGDGLRIEQVIINLLENSVRYTEQGGISITLDQTDRFVYVIVQDTGIGIAEEELPYVFDRFYRVEKSRSRQYGGTGLGLSIAKKLVELQGGEIFVRSKLGEGTSFEIRFQREEEGGMA</sequence>
<keyword evidence="8 16" id="KW-0418">Kinase</keyword>
<keyword evidence="4" id="KW-1003">Cell membrane</keyword>
<evidence type="ECO:0000313" key="17">
    <source>
        <dbReference type="Proteomes" id="UP000608420"/>
    </source>
</evidence>
<evidence type="ECO:0000256" key="10">
    <source>
        <dbReference type="ARBA" id="ARBA00023012"/>
    </source>
</evidence>
<dbReference type="SMART" id="SM00388">
    <property type="entry name" value="HisKA"/>
    <property type="match status" value="1"/>
</dbReference>
<dbReference type="InterPro" id="IPR050736">
    <property type="entry name" value="Sensor_HK_Regulatory"/>
</dbReference>
<dbReference type="InterPro" id="IPR005467">
    <property type="entry name" value="His_kinase_dom"/>
</dbReference>
<keyword evidence="10" id="KW-0902">Two-component regulatory system</keyword>
<keyword evidence="7" id="KW-0547">Nucleotide-binding</keyword>
<comment type="subcellular location">
    <subcellularLocation>
        <location evidence="2">Cell membrane</location>
        <topology evidence="2">Multi-pass membrane protein</topology>
    </subcellularLocation>
</comment>
<feature type="coiled-coil region" evidence="12">
    <location>
        <begin position="228"/>
        <end position="255"/>
    </location>
</feature>
<dbReference type="InterPro" id="IPR036097">
    <property type="entry name" value="HisK_dim/P_sf"/>
</dbReference>
<keyword evidence="9" id="KW-0067">ATP-binding</keyword>
<dbReference type="PROSITE" id="PS50885">
    <property type="entry name" value="HAMP"/>
    <property type="match status" value="1"/>
</dbReference>
<dbReference type="SMART" id="SM00387">
    <property type="entry name" value="HATPase_c"/>
    <property type="match status" value="1"/>
</dbReference>
<name>A0ABQ1VRG0_9BACL</name>
<reference evidence="17" key="1">
    <citation type="journal article" date="2019" name="Int. J. Syst. Evol. Microbiol.">
        <title>The Global Catalogue of Microorganisms (GCM) 10K type strain sequencing project: providing services to taxonomists for standard genome sequencing and annotation.</title>
        <authorList>
            <consortium name="The Broad Institute Genomics Platform"/>
            <consortium name="The Broad Institute Genome Sequencing Center for Infectious Disease"/>
            <person name="Wu L."/>
            <person name="Ma J."/>
        </authorList>
    </citation>
    <scope>NUCLEOTIDE SEQUENCE [LARGE SCALE GENOMIC DNA]</scope>
    <source>
        <strain evidence="17">CGMCC 1.15420</strain>
    </source>
</reference>
<dbReference type="Pfam" id="PF02518">
    <property type="entry name" value="HATPase_c"/>
    <property type="match status" value="1"/>
</dbReference>
<dbReference type="EC" id="2.7.13.3" evidence="3"/>
<feature type="transmembrane region" description="Helical" evidence="13">
    <location>
        <begin position="174"/>
        <end position="197"/>
    </location>
</feature>
<dbReference type="SUPFAM" id="SSF158472">
    <property type="entry name" value="HAMP domain-like"/>
    <property type="match status" value="1"/>
</dbReference>
<keyword evidence="5" id="KW-0597">Phosphoprotein</keyword>
<comment type="caution">
    <text evidence="16">The sequence shown here is derived from an EMBL/GenBank/DDBJ whole genome shotgun (WGS) entry which is preliminary data.</text>
</comment>
<dbReference type="InterPro" id="IPR003594">
    <property type="entry name" value="HATPase_dom"/>
</dbReference>
<evidence type="ECO:0000313" key="16">
    <source>
        <dbReference type="EMBL" id="GGF92526.1"/>
    </source>
</evidence>
<dbReference type="Pfam" id="PF00512">
    <property type="entry name" value="HisKA"/>
    <property type="match status" value="1"/>
</dbReference>
<evidence type="ECO:0000256" key="6">
    <source>
        <dbReference type="ARBA" id="ARBA00022679"/>
    </source>
</evidence>
<feature type="domain" description="Histidine kinase" evidence="14">
    <location>
        <begin position="255"/>
        <end position="472"/>
    </location>
</feature>
<dbReference type="InterPro" id="IPR004358">
    <property type="entry name" value="Sig_transdc_His_kin-like_C"/>
</dbReference>
<evidence type="ECO:0000259" key="14">
    <source>
        <dbReference type="PROSITE" id="PS50109"/>
    </source>
</evidence>
<dbReference type="Proteomes" id="UP000608420">
    <property type="component" value="Unassembled WGS sequence"/>
</dbReference>
<dbReference type="InterPro" id="IPR036890">
    <property type="entry name" value="HATPase_C_sf"/>
</dbReference>
<evidence type="ECO:0000256" key="13">
    <source>
        <dbReference type="SAM" id="Phobius"/>
    </source>
</evidence>
<evidence type="ECO:0000256" key="9">
    <source>
        <dbReference type="ARBA" id="ARBA00022840"/>
    </source>
</evidence>
<proteinExistence type="predicted"/>
<evidence type="ECO:0000259" key="15">
    <source>
        <dbReference type="PROSITE" id="PS50885"/>
    </source>
</evidence>
<dbReference type="SUPFAM" id="SSF47384">
    <property type="entry name" value="Homodimeric domain of signal transducing histidine kinase"/>
    <property type="match status" value="1"/>
</dbReference>
<dbReference type="EMBL" id="BMIW01000006">
    <property type="protein sequence ID" value="GGF92526.1"/>
    <property type="molecule type" value="Genomic_DNA"/>
</dbReference>
<evidence type="ECO:0000256" key="8">
    <source>
        <dbReference type="ARBA" id="ARBA00022777"/>
    </source>
</evidence>
<dbReference type="CDD" id="cd06225">
    <property type="entry name" value="HAMP"/>
    <property type="match status" value="1"/>
</dbReference>
<keyword evidence="12" id="KW-0175">Coiled coil</keyword>
<protein>
    <recommendedName>
        <fullName evidence="3">histidine kinase</fullName>
        <ecNumber evidence="3">2.7.13.3</ecNumber>
    </recommendedName>
</protein>
<dbReference type="PRINTS" id="PR00344">
    <property type="entry name" value="BCTRLSENSOR"/>
</dbReference>
<evidence type="ECO:0000256" key="7">
    <source>
        <dbReference type="ARBA" id="ARBA00022741"/>
    </source>
</evidence>
<gene>
    <name evidence="16" type="primary">lcoS</name>
    <name evidence="16" type="ORF">GCM10010913_12650</name>
</gene>
<keyword evidence="11 13" id="KW-0472">Membrane</keyword>
<evidence type="ECO:0000256" key="11">
    <source>
        <dbReference type="ARBA" id="ARBA00023136"/>
    </source>
</evidence>
<keyword evidence="13" id="KW-0812">Transmembrane</keyword>
<feature type="transmembrane region" description="Helical" evidence="13">
    <location>
        <begin position="12"/>
        <end position="35"/>
    </location>
</feature>
<dbReference type="PANTHER" id="PTHR43711:SF26">
    <property type="entry name" value="SENSOR HISTIDINE KINASE RCSC"/>
    <property type="match status" value="1"/>
</dbReference>
<dbReference type="InterPro" id="IPR003660">
    <property type="entry name" value="HAMP_dom"/>
</dbReference>
<dbReference type="PROSITE" id="PS50109">
    <property type="entry name" value="HIS_KIN"/>
    <property type="match status" value="1"/>
</dbReference>
<dbReference type="SUPFAM" id="SSF55874">
    <property type="entry name" value="ATPase domain of HSP90 chaperone/DNA topoisomerase II/histidine kinase"/>
    <property type="match status" value="1"/>
</dbReference>
<dbReference type="CDD" id="cd16922">
    <property type="entry name" value="HATPase_EvgS-ArcB-TorS-like"/>
    <property type="match status" value="1"/>
</dbReference>
<feature type="domain" description="HAMP" evidence="15">
    <location>
        <begin position="195"/>
        <end position="247"/>
    </location>
</feature>
<evidence type="ECO:0000256" key="2">
    <source>
        <dbReference type="ARBA" id="ARBA00004651"/>
    </source>
</evidence>
<dbReference type="Gene3D" id="1.10.287.130">
    <property type="match status" value="1"/>
</dbReference>
<dbReference type="CDD" id="cd00082">
    <property type="entry name" value="HisKA"/>
    <property type="match status" value="1"/>
</dbReference>
<evidence type="ECO:0000256" key="1">
    <source>
        <dbReference type="ARBA" id="ARBA00000085"/>
    </source>
</evidence>
<dbReference type="InterPro" id="IPR003661">
    <property type="entry name" value="HisK_dim/P_dom"/>
</dbReference>
<dbReference type="GO" id="GO:0016301">
    <property type="term" value="F:kinase activity"/>
    <property type="evidence" value="ECO:0007669"/>
    <property type="project" value="UniProtKB-KW"/>
</dbReference>
<accession>A0ABQ1VRG0</accession>